<organism evidence="1 2">
    <name type="scientific">Candidatus Schekmanbacteria bacterium RBG_13_48_7</name>
    <dbReference type="NCBI Taxonomy" id="1817878"/>
    <lineage>
        <taxon>Bacteria</taxon>
        <taxon>Candidatus Schekmaniibacteriota</taxon>
    </lineage>
</organism>
<dbReference type="AlphaFoldDB" id="A0A1F7RSC7"/>
<evidence type="ECO:0000313" key="1">
    <source>
        <dbReference type="EMBL" id="OGL44341.1"/>
    </source>
</evidence>
<dbReference type="Proteomes" id="UP000179266">
    <property type="component" value="Unassembled WGS sequence"/>
</dbReference>
<gene>
    <name evidence="1" type="ORF">A2161_04565</name>
</gene>
<dbReference type="EMBL" id="MGDD01000228">
    <property type="protein sequence ID" value="OGL44341.1"/>
    <property type="molecule type" value="Genomic_DNA"/>
</dbReference>
<name>A0A1F7RSC7_9BACT</name>
<comment type="caution">
    <text evidence="1">The sequence shown here is derived from an EMBL/GenBank/DDBJ whole genome shotgun (WGS) entry which is preliminary data.</text>
</comment>
<protein>
    <submittedName>
        <fullName evidence="1">Uncharacterized protein</fullName>
    </submittedName>
</protein>
<evidence type="ECO:0000313" key="2">
    <source>
        <dbReference type="Proteomes" id="UP000179266"/>
    </source>
</evidence>
<sequence>MNSDKEPLHKDGEIQTSIKVIKDSSENLSINNLSKKLIYYPLFHYQIQIFIKRFWFKSRSEPMIVTVDPIRKLPMLCDVIPEFNIINVGSDSIIPFYETSQVCDQIVIKFVRKYLFRKYPILFPPTVSIMNKILIYKIFFQFQSCNKENISILQDSITGEIFKIKG</sequence>
<proteinExistence type="predicted"/>
<accession>A0A1F7RSC7</accession>
<reference evidence="1 2" key="1">
    <citation type="journal article" date="2016" name="Nat. Commun.">
        <title>Thousands of microbial genomes shed light on interconnected biogeochemical processes in an aquifer system.</title>
        <authorList>
            <person name="Anantharaman K."/>
            <person name="Brown C.T."/>
            <person name="Hug L.A."/>
            <person name="Sharon I."/>
            <person name="Castelle C.J."/>
            <person name="Probst A.J."/>
            <person name="Thomas B.C."/>
            <person name="Singh A."/>
            <person name="Wilkins M.J."/>
            <person name="Karaoz U."/>
            <person name="Brodie E.L."/>
            <person name="Williams K.H."/>
            <person name="Hubbard S.S."/>
            <person name="Banfield J.F."/>
        </authorList>
    </citation>
    <scope>NUCLEOTIDE SEQUENCE [LARGE SCALE GENOMIC DNA]</scope>
</reference>